<evidence type="ECO:0000313" key="2">
    <source>
        <dbReference type="EMBL" id="MDO3695913.1"/>
    </source>
</evidence>
<protein>
    <submittedName>
        <fullName evidence="2">Type II toxin-antitoxin system RelE/ParE family toxin</fullName>
    </submittedName>
</protein>
<keyword evidence="1" id="KW-1277">Toxin-antitoxin system</keyword>
<keyword evidence="3" id="KW-1185">Reference proteome</keyword>
<name>A0ABT8VVA8_9FLAO</name>
<sequence length="108" mass="13223">MGLKIYWTEFAETELEEIFKHYKEKAGIRVAKKLVNGILNEPKILENNYEIGQREELLIHRKENFRYIIYKSYKIIYHFNESENRIDINDVFDTRQYPLKIKRNDKSH</sequence>
<dbReference type="Proteomes" id="UP001168642">
    <property type="component" value="Unassembled WGS sequence"/>
</dbReference>
<evidence type="ECO:0000313" key="3">
    <source>
        <dbReference type="Proteomes" id="UP001168642"/>
    </source>
</evidence>
<dbReference type="Gene3D" id="3.30.2310.20">
    <property type="entry name" value="RelE-like"/>
    <property type="match status" value="1"/>
</dbReference>
<dbReference type="InterPro" id="IPR007712">
    <property type="entry name" value="RelE/ParE_toxin"/>
</dbReference>
<dbReference type="Pfam" id="PF05016">
    <property type="entry name" value="ParE_toxin"/>
    <property type="match status" value="1"/>
</dbReference>
<dbReference type="EMBL" id="JAUMIT010000010">
    <property type="protein sequence ID" value="MDO3695913.1"/>
    <property type="molecule type" value="Genomic_DNA"/>
</dbReference>
<gene>
    <name evidence="2" type="ORF">QVZ41_13765</name>
</gene>
<accession>A0ABT8VVA8</accession>
<comment type="caution">
    <text evidence="2">The sequence shown here is derived from an EMBL/GenBank/DDBJ whole genome shotgun (WGS) entry which is preliminary data.</text>
</comment>
<proteinExistence type="predicted"/>
<reference evidence="2" key="1">
    <citation type="submission" date="2023-07" db="EMBL/GenBank/DDBJ databases">
        <title>Wenyingzhuangia sp. chi5 genome sequencing and assembly.</title>
        <authorList>
            <person name="Park S."/>
        </authorList>
    </citation>
    <scope>NUCLEOTIDE SEQUENCE</scope>
    <source>
        <strain evidence="2">Chi5</strain>
    </source>
</reference>
<organism evidence="2 3">
    <name type="scientific">Wenyingzhuangia gilva</name>
    <dbReference type="NCBI Taxonomy" id="3057677"/>
    <lineage>
        <taxon>Bacteria</taxon>
        <taxon>Pseudomonadati</taxon>
        <taxon>Bacteroidota</taxon>
        <taxon>Flavobacteriia</taxon>
        <taxon>Flavobacteriales</taxon>
        <taxon>Flavobacteriaceae</taxon>
        <taxon>Wenyingzhuangia</taxon>
    </lineage>
</organism>
<dbReference type="RefSeq" id="WP_302885218.1">
    <property type="nucleotide sequence ID" value="NZ_JAUMIT010000010.1"/>
</dbReference>
<dbReference type="InterPro" id="IPR035093">
    <property type="entry name" value="RelE/ParE_toxin_dom_sf"/>
</dbReference>
<evidence type="ECO:0000256" key="1">
    <source>
        <dbReference type="ARBA" id="ARBA00022649"/>
    </source>
</evidence>